<dbReference type="EMBL" id="JAWDGP010000031">
    <property type="protein sequence ID" value="KAK3804197.1"/>
    <property type="molecule type" value="Genomic_DNA"/>
</dbReference>
<gene>
    <name evidence="2" type="ORF">RRG08_012077</name>
</gene>
<organism evidence="2 3">
    <name type="scientific">Elysia crispata</name>
    <name type="common">lettuce slug</name>
    <dbReference type="NCBI Taxonomy" id="231223"/>
    <lineage>
        <taxon>Eukaryota</taxon>
        <taxon>Metazoa</taxon>
        <taxon>Spiralia</taxon>
        <taxon>Lophotrochozoa</taxon>
        <taxon>Mollusca</taxon>
        <taxon>Gastropoda</taxon>
        <taxon>Heterobranchia</taxon>
        <taxon>Euthyneura</taxon>
        <taxon>Panpulmonata</taxon>
        <taxon>Sacoglossa</taxon>
        <taxon>Placobranchoidea</taxon>
        <taxon>Plakobranchidae</taxon>
        <taxon>Elysia</taxon>
    </lineage>
</organism>
<keyword evidence="3" id="KW-1185">Reference proteome</keyword>
<dbReference type="Proteomes" id="UP001283361">
    <property type="component" value="Unassembled WGS sequence"/>
</dbReference>
<feature type="chain" id="PRO_5042192563" evidence="1">
    <location>
        <begin position="20"/>
        <end position="398"/>
    </location>
</feature>
<sequence>MSISILVFHLLFITTCVYGQLVISTSGQSGELCGQYHHCLSNSTCVRSPGKYVCVCQEPLRGNAKLGCVSEKSATVFIQSDPHMKNLYHQFVSVSTPCRYRVMEFFYDHRYVIRVYVDNFLYKGGEFYANSITVRAAVSSVPFTTTPDETMLTWSAVHIIGDTTSIGTYQFMEWRGTETTGLVTPSEQTRFMADGSEIYTEYDEVDNLAMIKIATVGFSMWFRPIDRFALEEGLPCMAQVPGVVISVETDKLAKLQFNETDLSSTPTGPDLKASARDLDMDLDMYAILLTLRNTQTDYSDSTECILANNNFKDVCRRTDKQVKTINVCGHLYTDRKFLSCVQSRNHTFMARIFSDCVQTLCDYRSPVMCEVLKSHIIEFGCVVPKVLEDYDCNSLVQP</sequence>
<dbReference type="AlphaFoldDB" id="A0AAE1EEW4"/>
<evidence type="ECO:0000313" key="2">
    <source>
        <dbReference type="EMBL" id="KAK3804197.1"/>
    </source>
</evidence>
<evidence type="ECO:0000256" key="1">
    <source>
        <dbReference type="SAM" id="SignalP"/>
    </source>
</evidence>
<evidence type="ECO:0000313" key="3">
    <source>
        <dbReference type="Proteomes" id="UP001283361"/>
    </source>
</evidence>
<name>A0AAE1EEW4_9GAST</name>
<keyword evidence="1" id="KW-0732">Signal</keyword>
<accession>A0AAE1EEW4</accession>
<feature type="signal peptide" evidence="1">
    <location>
        <begin position="1"/>
        <end position="19"/>
    </location>
</feature>
<dbReference type="CDD" id="cd00054">
    <property type="entry name" value="EGF_CA"/>
    <property type="match status" value="1"/>
</dbReference>
<reference evidence="2" key="1">
    <citation type="journal article" date="2023" name="G3 (Bethesda)">
        <title>A reference genome for the long-term kleptoplast-retaining sea slug Elysia crispata morphotype clarki.</title>
        <authorList>
            <person name="Eastman K.E."/>
            <person name="Pendleton A.L."/>
            <person name="Shaikh M.A."/>
            <person name="Suttiyut T."/>
            <person name="Ogas R."/>
            <person name="Tomko P."/>
            <person name="Gavelis G."/>
            <person name="Widhalm J.R."/>
            <person name="Wisecaver J.H."/>
        </authorList>
    </citation>
    <scope>NUCLEOTIDE SEQUENCE</scope>
    <source>
        <strain evidence="2">ECLA1</strain>
    </source>
</reference>
<proteinExistence type="predicted"/>
<comment type="caution">
    <text evidence="2">The sequence shown here is derived from an EMBL/GenBank/DDBJ whole genome shotgun (WGS) entry which is preliminary data.</text>
</comment>
<protein>
    <submittedName>
        <fullName evidence="2">Uncharacterized protein</fullName>
    </submittedName>
</protein>